<dbReference type="InterPro" id="IPR013655">
    <property type="entry name" value="PAS_fold_3"/>
</dbReference>
<evidence type="ECO:0000256" key="1">
    <source>
        <dbReference type="ARBA" id="ARBA00001946"/>
    </source>
</evidence>
<dbReference type="PROSITE" id="PS50887">
    <property type="entry name" value="GGDEF"/>
    <property type="match status" value="1"/>
</dbReference>
<sequence>MPYGKYQNLPLSDRLMMMLEATQAGTWEWNVQTGETHFNERWAEIIGYTLDELQPINIQTWLKFVHPDDGSESDKRLTEHFDGKRSFYECEARMRHKDGRWVWVRDYGKLVSRTAEGKPEWVVGTHIDISGLKELSERFEAFADLLPGVVYQYQQRPDGSSSFPFASQGLRHIYGVAPDAVKEDAALVFEAIHPEDLPRVARTINQSAQQGQDWVCEYRVIHTGTPRWVFGHARPQSGIDGSVLWYGMIIDITERKKLELELEKSQANLKLAQKIARTGHWEANLETGALYWSDMVFQILGFERGEVEPSVELFNSLVYPEDLTAVRKSEQEAQQIGIHDVQHRMFTKSGELIWVHELAELQADGVTLIGTVRDVTTQKQLELKLQQQAVIDPLTQIGNRRYFHQALQREYNRYQRYHTPLCLIMFDLDHFKRVNDTYGHAMGDKVLKATAEVVGTNLRQQDIFSRIGGEEFAILLPGLDVSGGQLVAEKLREAIATNPIDDNGTSVSVSATLGLVAISEDIDSEEQLQQIADRALYLGKQKGRNCVITADKTLY</sequence>
<organism evidence="7 8">
    <name type="scientific">Idiomarina aquatica</name>
    <dbReference type="NCBI Taxonomy" id="1327752"/>
    <lineage>
        <taxon>Bacteria</taxon>
        <taxon>Pseudomonadati</taxon>
        <taxon>Pseudomonadota</taxon>
        <taxon>Gammaproteobacteria</taxon>
        <taxon>Alteromonadales</taxon>
        <taxon>Idiomarinaceae</taxon>
        <taxon>Idiomarina</taxon>
    </lineage>
</organism>
<evidence type="ECO:0000313" key="8">
    <source>
        <dbReference type="Proteomes" id="UP000295531"/>
    </source>
</evidence>
<dbReference type="InterPro" id="IPR035965">
    <property type="entry name" value="PAS-like_dom_sf"/>
</dbReference>
<evidence type="ECO:0000259" key="4">
    <source>
        <dbReference type="PROSITE" id="PS50112"/>
    </source>
</evidence>
<dbReference type="EMBL" id="SNXI01000010">
    <property type="protein sequence ID" value="TDP32173.1"/>
    <property type="molecule type" value="Genomic_DNA"/>
</dbReference>
<dbReference type="OrthoDB" id="5620448at2"/>
<dbReference type="InterPro" id="IPR000014">
    <property type="entry name" value="PAS"/>
</dbReference>
<evidence type="ECO:0000313" key="7">
    <source>
        <dbReference type="EMBL" id="TDP32173.1"/>
    </source>
</evidence>
<keyword evidence="8" id="KW-1185">Reference proteome</keyword>
<evidence type="ECO:0000259" key="5">
    <source>
        <dbReference type="PROSITE" id="PS50113"/>
    </source>
</evidence>
<dbReference type="Pfam" id="PF00990">
    <property type="entry name" value="GGDEF"/>
    <property type="match status" value="1"/>
</dbReference>
<dbReference type="AlphaFoldDB" id="A0A4R6P4Y5"/>
<dbReference type="InterPro" id="IPR000160">
    <property type="entry name" value="GGDEF_dom"/>
</dbReference>
<dbReference type="InterPro" id="IPR029787">
    <property type="entry name" value="Nucleotide_cyclase"/>
</dbReference>
<feature type="domain" description="PAS" evidence="4">
    <location>
        <begin position="158"/>
        <end position="211"/>
    </location>
</feature>
<comment type="cofactor">
    <cofactor evidence="1">
        <name>Mg(2+)</name>
        <dbReference type="ChEBI" id="CHEBI:18420"/>
    </cofactor>
</comment>
<dbReference type="Proteomes" id="UP000295531">
    <property type="component" value="Unassembled WGS sequence"/>
</dbReference>
<feature type="domain" description="PAC" evidence="5">
    <location>
        <begin position="339"/>
        <end position="387"/>
    </location>
</feature>
<dbReference type="SUPFAM" id="SSF55785">
    <property type="entry name" value="PYP-like sensor domain (PAS domain)"/>
    <property type="match status" value="3"/>
</dbReference>
<dbReference type="SUPFAM" id="SSF55073">
    <property type="entry name" value="Nucleotide cyclase"/>
    <property type="match status" value="1"/>
</dbReference>
<reference evidence="7 8" key="1">
    <citation type="submission" date="2019-03" db="EMBL/GenBank/DDBJ databases">
        <title>Freshwater and sediment microbial communities from various areas in North America, analyzing microbe dynamics in response to fracking.</title>
        <authorList>
            <person name="Lamendella R."/>
        </authorList>
    </citation>
    <scope>NUCLEOTIDE SEQUENCE [LARGE SCALE GENOMIC DNA]</scope>
    <source>
        <strain evidence="7 8">18_TX</strain>
    </source>
</reference>
<dbReference type="Gene3D" id="3.30.70.270">
    <property type="match status" value="1"/>
</dbReference>
<dbReference type="FunFam" id="3.30.70.270:FF:000001">
    <property type="entry name" value="Diguanylate cyclase domain protein"/>
    <property type="match status" value="1"/>
</dbReference>
<feature type="domain" description="PAS" evidence="4">
    <location>
        <begin position="11"/>
        <end position="84"/>
    </location>
</feature>
<dbReference type="PANTHER" id="PTHR45138:SF9">
    <property type="entry name" value="DIGUANYLATE CYCLASE DGCM-RELATED"/>
    <property type="match status" value="1"/>
</dbReference>
<evidence type="ECO:0000259" key="6">
    <source>
        <dbReference type="PROSITE" id="PS50887"/>
    </source>
</evidence>
<feature type="domain" description="GGDEF" evidence="6">
    <location>
        <begin position="419"/>
        <end position="552"/>
    </location>
</feature>
<protein>
    <recommendedName>
        <fullName evidence="2">diguanylate cyclase</fullName>
        <ecNumber evidence="2">2.7.7.65</ecNumber>
    </recommendedName>
</protein>
<dbReference type="InterPro" id="IPR000700">
    <property type="entry name" value="PAS-assoc_C"/>
</dbReference>
<dbReference type="NCBIfam" id="TIGR00229">
    <property type="entry name" value="sensory_box"/>
    <property type="match status" value="3"/>
</dbReference>
<feature type="domain" description="PAS" evidence="4">
    <location>
        <begin position="265"/>
        <end position="337"/>
    </location>
</feature>
<dbReference type="PROSITE" id="PS50113">
    <property type="entry name" value="PAC"/>
    <property type="match status" value="3"/>
</dbReference>
<gene>
    <name evidence="7" type="ORF">DEU29_11032</name>
</gene>
<dbReference type="PANTHER" id="PTHR45138">
    <property type="entry name" value="REGULATORY COMPONENTS OF SENSORY TRANSDUCTION SYSTEM"/>
    <property type="match status" value="1"/>
</dbReference>
<dbReference type="SMART" id="SM00086">
    <property type="entry name" value="PAC"/>
    <property type="match status" value="3"/>
</dbReference>
<comment type="catalytic activity">
    <reaction evidence="3">
        <text>2 GTP = 3',3'-c-di-GMP + 2 diphosphate</text>
        <dbReference type="Rhea" id="RHEA:24898"/>
        <dbReference type="ChEBI" id="CHEBI:33019"/>
        <dbReference type="ChEBI" id="CHEBI:37565"/>
        <dbReference type="ChEBI" id="CHEBI:58805"/>
        <dbReference type="EC" id="2.7.7.65"/>
    </reaction>
</comment>
<dbReference type="Gene3D" id="3.30.450.20">
    <property type="entry name" value="PAS domain"/>
    <property type="match status" value="3"/>
</dbReference>
<dbReference type="GO" id="GO:0005886">
    <property type="term" value="C:plasma membrane"/>
    <property type="evidence" value="ECO:0007669"/>
    <property type="project" value="TreeGrafter"/>
</dbReference>
<dbReference type="GO" id="GO:0043709">
    <property type="term" value="P:cell adhesion involved in single-species biofilm formation"/>
    <property type="evidence" value="ECO:0007669"/>
    <property type="project" value="TreeGrafter"/>
</dbReference>
<feature type="domain" description="PAC" evidence="5">
    <location>
        <begin position="88"/>
        <end position="141"/>
    </location>
</feature>
<dbReference type="PROSITE" id="PS50112">
    <property type="entry name" value="PAS"/>
    <property type="match status" value="3"/>
</dbReference>
<dbReference type="GO" id="GO:0052621">
    <property type="term" value="F:diguanylate cyclase activity"/>
    <property type="evidence" value="ECO:0007669"/>
    <property type="project" value="UniProtKB-EC"/>
</dbReference>
<dbReference type="RefSeq" id="WP_133539938.1">
    <property type="nucleotide sequence ID" value="NZ_SNXI01000010.1"/>
</dbReference>
<dbReference type="SMART" id="SM00267">
    <property type="entry name" value="GGDEF"/>
    <property type="match status" value="1"/>
</dbReference>
<accession>A0A4R6P4Y5</accession>
<dbReference type="InterPro" id="IPR043128">
    <property type="entry name" value="Rev_trsase/Diguanyl_cyclase"/>
</dbReference>
<dbReference type="Pfam" id="PF08447">
    <property type="entry name" value="PAS_3"/>
    <property type="match status" value="3"/>
</dbReference>
<dbReference type="GO" id="GO:1902201">
    <property type="term" value="P:negative regulation of bacterial-type flagellum-dependent cell motility"/>
    <property type="evidence" value="ECO:0007669"/>
    <property type="project" value="TreeGrafter"/>
</dbReference>
<evidence type="ECO:0000256" key="3">
    <source>
        <dbReference type="ARBA" id="ARBA00034247"/>
    </source>
</evidence>
<name>A0A4R6P4Y5_9GAMM</name>
<dbReference type="InterPro" id="IPR050469">
    <property type="entry name" value="Diguanylate_Cyclase"/>
</dbReference>
<dbReference type="InterPro" id="IPR001610">
    <property type="entry name" value="PAC"/>
</dbReference>
<dbReference type="CDD" id="cd00130">
    <property type="entry name" value="PAS"/>
    <property type="match status" value="3"/>
</dbReference>
<dbReference type="SMART" id="SM00091">
    <property type="entry name" value="PAS"/>
    <property type="match status" value="3"/>
</dbReference>
<dbReference type="NCBIfam" id="TIGR00254">
    <property type="entry name" value="GGDEF"/>
    <property type="match status" value="1"/>
</dbReference>
<dbReference type="CDD" id="cd01949">
    <property type="entry name" value="GGDEF"/>
    <property type="match status" value="1"/>
</dbReference>
<proteinExistence type="predicted"/>
<comment type="caution">
    <text evidence="7">The sequence shown here is derived from an EMBL/GenBank/DDBJ whole genome shotgun (WGS) entry which is preliminary data.</text>
</comment>
<evidence type="ECO:0000256" key="2">
    <source>
        <dbReference type="ARBA" id="ARBA00012528"/>
    </source>
</evidence>
<dbReference type="Gene3D" id="2.10.70.100">
    <property type="match status" value="1"/>
</dbReference>
<feature type="domain" description="PAC" evidence="5">
    <location>
        <begin position="212"/>
        <end position="264"/>
    </location>
</feature>
<dbReference type="EC" id="2.7.7.65" evidence="2"/>